<dbReference type="SUPFAM" id="SSF161111">
    <property type="entry name" value="Cation efflux protein transmembrane domain-like"/>
    <property type="match status" value="1"/>
</dbReference>
<dbReference type="EMBL" id="JBEGDD010000002">
    <property type="protein sequence ID" value="MEQ7154098.1"/>
    <property type="molecule type" value="Genomic_DNA"/>
</dbReference>
<feature type="transmembrane region" description="Helical" evidence="5">
    <location>
        <begin position="96"/>
        <end position="117"/>
    </location>
</feature>
<evidence type="ECO:0000256" key="3">
    <source>
        <dbReference type="ARBA" id="ARBA00022989"/>
    </source>
</evidence>
<keyword evidence="8" id="KW-1185">Reference proteome</keyword>
<proteinExistence type="predicted"/>
<gene>
    <name evidence="7" type="ORF">ABN401_02600</name>
</gene>
<accession>A0ABV1NMF3</accession>
<feature type="domain" description="Cation efflux protein transmembrane" evidence="6">
    <location>
        <begin position="7"/>
        <end position="179"/>
    </location>
</feature>
<dbReference type="RefSeq" id="WP_349683278.1">
    <property type="nucleotide sequence ID" value="NZ_JBEGDD010000002.1"/>
</dbReference>
<dbReference type="Proteomes" id="UP001445732">
    <property type="component" value="Unassembled WGS sequence"/>
</dbReference>
<feature type="transmembrane region" description="Helical" evidence="5">
    <location>
        <begin position="138"/>
        <end position="155"/>
    </location>
</feature>
<feature type="transmembrane region" description="Helical" evidence="5">
    <location>
        <begin position="40"/>
        <end position="60"/>
    </location>
</feature>
<keyword evidence="2 5" id="KW-0812">Transmembrane</keyword>
<evidence type="ECO:0000313" key="7">
    <source>
        <dbReference type="EMBL" id="MEQ7154098.1"/>
    </source>
</evidence>
<keyword evidence="4 5" id="KW-0472">Membrane</keyword>
<protein>
    <submittedName>
        <fullName evidence="7">Cation transporter</fullName>
    </submittedName>
</protein>
<evidence type="ECO:0000256" key="1">
    <source>
        <dbReference type="ARBA" id="ARBA00004141"/>
    </source>
</evidence>
<reference evidence="7 8" key="1">
    <citation type="submission" date="2024-06" db="EMBL/GenBank/DDBJ databases">
        <title>Brevundimonas sp. C11.</title>
        <authorList>
            <person name="Maltman C."/>
        </authorList>
    </citation>
    <scope>NUCLEOTIDE SEQUENCE [LARGE SCALE GENOMIC DNA]</scope>
    <source>
        <strain evidence="7 8">C11</strain>
    </source>
</reference>
<comment type="subcellular location">
    <subcellularLocation>
        <location evidence="1">Membrane</location>
        <topology evidence="1">Multi-pass membrane protein</topology>
    </subcellularLocation>
</comment>
<sequence length="192" mass="20431">MDLRQTVWLVAFLNLSYFGVEFTVARAIGSVSLFADSVDFLEDAAINLLIGMTLMASATVRARVGRCLAILILIPGLATIWTAWSQFQAPSPPQPILLSVTGPGALAVNLACALLLTRFRASRGSLTRAAFLSARNDALANVAIVAAGLVTAFLWRSAWPDLIVGLAIAALNADAARDVWRAAEREADVHQA</sequence>
<name>A0ABV1NMF3_9CAUL</name>
<evidence type="ECO:0000256" key="4">
    <source>
        <dbReference type="ARBA" id="ARBA00023136"/>
    </source>
</evidence>
<evidence type="ECO:0000313" key="8">
    <source>
        <dbReference type="Proteomes" id="UP001445732"/>
    </source>
</evidence>
<evidence type="ECO:0000256" key="2">
    <source>
        <dbReference type="ARBA" id="ARBA00022692"/>
    </source>
</evidence>
<dbReference type="InterPro" id="IPR027469">
    <property type="entry name" value="Cation_efflux_TMD_sf"/>
</dbReference>
<evidence type="ECO:0000256" key="5">
    <source>
        <dbReference type="SAM" id="Phobius"/>
    </source>
</evidence>
<dbReference type="InterPro" id="IPR058533">
    <property type="entry name" value="Cation_efflux_TM"/>
</dbReference>
<keyword evidence="3 5" id="KW-1133">Transmembrane helix</keyword>
<dbReference type="Pfam" id="PF01545">
    <property type="entry name" value="Cation_efflux"/>
    <property type="match status" value="1"/>
</dbReference>
<comment type="caution">
    <text evidence="7">The sequence shown here is derived from an EMBL/GenBank/DDBJ whole genome shotgun (WGS) entry which is preliminary data.</text>
</comment>
<feature type="transmembrane region" description="Helical" evidence="5">
    <location>
        <begin position="7"/>
        <end position="28"/>
    </location>
</feature>
<evidence type="ECO:0000259" key="6">
    <source>
        <dbReference type="Pfam" id="PF01545"/>
    </source>
</evidence>
<dbReference type="Gene3D" id="1.20.1510.10">
    <property type="entry name" value="Cation efflux protein transmembrane domain"/>
    <property type="match status" value="1"/>
</dbReference>
<feature type="transmembrane region" description="Helical" evidence="5">
    <location>
        <begin position="67"/>
        <end position="84"/>
    </location>
</feature>
<organism evidence="7 8">
    <name type="scientific">Brevundimonas aurifodinae</name>
    <dbReference type="NCBI Taxonomy" id="1508312"/>
    <lineage>
        <taxon>Bacteria</taxon>
        <taxon>Pseudomonadati</taxon>
        <taxon>Pseudomonadota</taxon>
        <taxon>Alphaproteobacteria</taxon>
        <taxon>Caulobacterales</taxon>
        <taxon>Caulobacteraceae</taxon>
        <taxon>Brevundimonas</taxon>
    </lineage>
</organism>